<proteinExistence type="predicted"/>
<evidence type="ECO:0000313" key="2">
    <source>
        <dbReference type="EMBL" id="AUM62747.1"/>
    </source>
</evidence>
<gene>
    <name evidence="2" type="ORF">SMONO_v1c04980</name>
</gene>
<dbReference type="KEGG" id="smoo:SMONO_v1c04980"/>
<keyword evidence="3" id="KW-1185">Reference proteome</keyword>
<evidence type="ECO:0000256" key="1">
    <source>
        <dbReference type="SAM" id="MobiDB-lite"/>
    </source>
</evidence>
<feature type="region of interest" description="Disordered" evidence="1">
    <location>
        <begin position="199"/>
        <end position="218"/>
    </location>
</feature>
<protein>
    <submittedName>
        <fullName evidence="2">Uncharacterized protein</fullName>
    </submittedName>
</protein>
<dbReference type="RefSeq" id="WP_101780800.1">
    <property type="nucleotide sequence ID" value="NZ_CP025543.1"/>
</dbReference>
<organism evidence="2 3">
    <name type="scientific">Spiroplasma monobiae MQ-1</name>
    <dbReference type="NCBI Taxonomy" id="1336748"/>
    <lineage>
        <taxon>Bacteria</taxon>
        <taxon>Bacillati</taxon>
        <taxon>Mycoplasmatota</taxon>
        <taxon>Mollicutes</taxon>
        <taxon>Entomoplasmatales</taxon>
        <taxon>Spiroplasmataceae</taxon>
        <taxon>Spiroplasma</taxon>
    </lineage>
</organism>
<evidence type="ECO:0000313" key="3">
    <source>
        <dbReference type="Proteomes" id="UP000234790"/>
    </source>
</evidence>
<accession>A0A2K9LUM1</accession>
<name>A0A2K9LUM1_SPISQ</name>
<reference evidence="2 3" key="1">
    <citation type="submission" date="2017-12" db="EMBL/GenBank/DDBJ databases">
        <title>Complete genome sequence of Spiroplasma monobiae MQ-1 (ATCC 33825).</title>
        <authorList>
            <person name="Tsai Y.-M."/>
            <person name="Lo W.-S."/>
            <person name="Wu P.-S."/>
            <person name="Cho S.-T."/>
            <person name="Kuo C.-H."/>
        </authorList>
    </citation>
    <scope>NUCLEOTIDE SEQUENCE [LARGE SCALE GENOMIC DNA]</scope>
    <source>
        <strain evidence="2 3">MQ-1</strain>
    </source>
</reference>
<dbReference type="AlphaFoldDB" id="A0A2K9LUM1"/>
<dbReference type="EMBL" id="CP025543">
    <property type="protein sequence ID" value="AUM62747.1"/>
    <property type="molecule type" value="Genomic_DNA"/>
</dbReference>
<sequence>MKKLLTILGTLSISVPVTLSVSAFSINQRQELLNFASGNAWASDDYLQNIVKSGEGFAVWESDYDDKAFEYFIVSSKSTISIYLLDENANLQKHDLITGLQSNYTEVAVVNDVLYFGSYYSPSNSILKSFSLTKESIKETYLYNDPIIESVAGTSLSNGKFDSGFFDATSKMYIMSNNAYANIINLNGTPQTVKSNLQTSNLDAGEKPKKVSTYSGGS</sequence>
<dbReference type="Proteomes" id="UP000234790">
    <property type="component" value="Chromosome"/>
</dbReference>